<reference evidence="1" key="1">
    <citation type="journal article" date="2021" name="Environ. Microbiol.">
        <title>Gene family expansions and transcriptome signatures uncover fungal adaptations to wood decay.</title>
        <authorList>
            <person name="Hage H."/>
            <person name="Miyauchi S."/>
            <person name="Viragh M."/>
            <person name="Drula E."/>
            <person name="Min B."/>
            <person name="Chaduli D."/>
            <person name="Navarro D."/>
            <person name="Favel A."/>
            <person name="Norest M."/>
            <person name="Lesage-Meessen L."/>
            <person name="Balint B."/>
            <person name="Merenyi Z."/>
            <person name="de Eugenio L."/>
            <person name="Morin E."/>
            <person name="Martinez A.T."/>
            <person name="Baldrian P."/>
            <person name="Stursova M."/>
            <person name="Martinez M.J."/>
            <person name="Novotny C."/>
            <person name="Magnuson J.K."/>
            <person name="Spatafora J.W."/>
            <person name="Maurice S."/>
            <person name="Pangilinan J."/>
            <person name="Andreopoulos W."/>
            <person name="LaButti K."/>
            <person name="Hundley H."/>
            <person name="Na H."/>
            <person name="Kuo A."/>
            <person name="Barry K."/>
            <person name="Lipzen A."/>
            <person name="Henrissat B."/>
            <person name="Riley R."/>
            <person name="Ahrendt S."/>
            <person name="Nagy L.G."/>
            <person name="Grigoriev I.V."/>
            <person name="Martin F."/>
            <person name="Rosso M.N."/>
        </authorList>
    </citation>
    <scope>NUCLEOTIDE SEQUENCE</scope>
    <source>
        <strain evidence="1">CBS 384.51</strain>
    </source>
</reference>
<organism evidence="1 2">
    <name type="scientific">Irpex rosettiformis</name>
    <dbReference type="NCBI Taxonomy" id="378272"/>
    <lineage>
        <taxon>Eukaryota</taxon>
        <taxon>Fungi</taxon>
        <taxon>Dikarya</taxon>
        <taxon>Basidiomycota</taxon>
        <taxon>Agaricomycotina</taxon>
        <taxon>Agaricomycetes</taxon>
        <taxon>Polyporales</taxon>
        <taxon>Irpicaceae</taxon>
        <taxon>Irpex</taxon>
    </lineage>
</organism>
<dbReference type="EMBL" id="MU274914">
    <property type="protein sequence ID" value="KAI0088446.1"/>
    <property type="molecule type" value="Genomic_DNA"/>
</dbReference>
<comment type="caution">
    <text evidence="1">The sequence shown here is derived from an EMBL/GenBank/DDBJ whole genome shotgun (WGS) entry which is preliminary data.</text>
</comment>
<gene>
    <name evidence="1" type="ORF">BDY19DRAFT_994334</name>
</gene>
<accession>A0ACB8U2D4</accession>
<sequence>MPRTKAALRESTPEELPQDKPGVLKRSQSAASIGSLPTPPRTRKRKRSRSRHSRATDSGSEFDFQDSDDEELERGRVVHGKNAVAVEHNKRKLLRLDAIAAELSGKDAEDAFWMGESTMTEIEAFRLKRKTKLESVEKAIEPTVEDSPARHTRSQTRSPSSSPAQMLKRTRTGLLSPPKSHRRKSPRKPKLGALPVIAEEAPSTPPPKTVLDGVKKRIFPKRDSPNNPFLVSDDSPAGSQESRSSVSGVGTSTTRVPQTPRKHVERPTLTYVFRGVRQEFENPLYDPRYPETGVAPSGGPGSPSNLPPDHPDFSPKDYCPPRILFPEARARRKRHGKVADDDNEFGLPETPTKGKGKATVKAMEKRDRVLPGPKRQRSEWDTSDEEDEGDAERELELPKTPIRKTLARTRAAHPAPPAPAPVAVAKPPSLRRTASRKVQRIETKEVIEEVVLEVPRTRSRTRAGSVSAEPVLPPKDRSDPARRAFGPRGRV</sequence>
<name>A0ACB8U2D4_9APHY</name>
<evidence type="ECO:0000313" key="1">
    <source>
        <dbReference type="EMBL" id="KAI0088446.1"/>
    </source>
</evidence>
<evidence type="ECO:0000313" key="2">
    <source>
        <dbReference type="Proteomes" id="UP001055072"/>
    </source>
</evidence>
<proteinExistence type="predicted"/>
<protein>
    <submittedName>
        <fullName evidence="1">Uncharacterized protein</fullName>
    </submittedName>
</protein>
<dbReference type="Proteomes" id="UP001055072">
    <property type="component" value="Unassembled WGS sequence"/>
</dbReference>
<keyword evidence="2" id="KW-1185">Reference proteome</keyword>